<dbReference type="GO" id="GO:0003700">
    <property type="term" value="F:DNA-binding transcription factor activity"/>
    <property type="evidence" value="ECO:0007669"/>
    <property type="project" value="TreeGrafter"/>
</dbReference>
<keyword evidence="2" id="KW-0238">DNA-binding</keyword>
<accession>A0A1R0F956</accession>
<keyword evidence="3" id="KW-0804">Transcription</keyword>
<dbReference type="Proteomes" id="UP000187344">
    <property type="component" value="Unassembled WGS sequence"/>
</dbReference>
<dbReference type="InterPro" id="IPR029016">
    <property type="entry name" value="GAF-like_dom_sf"/>
</dbReference>
<dbReference type="PANTHER" id="PTHR30136">
    <property type="entry name" value="HELIX-TURN-HELIX TRANSCRIPTIONAL REGULATOR, ICLR FAMILY"/>
    <property type="match status" value="1"/>
</dbReference>
<dbReference type="EMBL" id="LXYT01000002">
    <property type="protein sequence ID" value="OLY43496.1"/>
    <property type="molecule type" value="Genomic_DNA"/>
</dbReference>
<comment type="caution">
    <text evidence="6">The sequence shown here is derived from an EMBL/GenBank/DDBJ whole genome shotgun (WGS) entry which is preliminary data.</text>
</comment>
<keyword evidence="7" id="KW-1185">Reference proteome</keyword>
<sequence length="287" mass="31921">MARKRTSIPSIDIPLTDSNKVDRNTERHFVTALGRGLKVLACFRHGDILLSNNEISERCNLPRSTVSRLTYTLMRLGYLYYVESKGKYRLGAAVITLGTTMLSSLTIRSIAKPYMQELSDMSGASVGLGIADHRSALYLEYCTPAKGSVLPTELGTRISIINSAMGRALLAASTERDREAIFYDIRRRDEIEWPQIYDEIKKAIHEHEMTGCCTSFQDWQQDINAIAAGFNPGEGLPVMSINVAGPAGMIGRDLLLGEVREKLLGIVQLLKNSQTIEGGDHERKYKH</sequence>
<organism evidence="6 7">
    <name type="scientific">Bartonella apis</name>
    <dbReference type="NCBI Taxonomy" id="1686310"/>
    <lineage>
        <taxon>Bacteria</taxon>
        <taxon>Pseudomonadati</taxon>
        <taxon>Pseudomonadota</taxon>
        <taxon>Alphaproteobacteria</taxon>
        <taxon>Hyphomicrobiales</taxon>
        <taxon>Bartonellaceae</taxon>
        <taxon>Bartonella</taxon>
    </lineage>
</organism>
<evidence type="ECO:0000256" key="2">
    <source>
        <dbReference type="ARBA" id="ARBA00023125"/>
    </source>
</evidence>
<dbReference type="Pfam" id="PF01614">
    <property type="entry name" value="IclR_C"/>
    <property type="match status" value="1"/>
</dbReference>
<feature type="domain" description="IclR-ED" evidence="5">
    <location>
        <begin position="93"/>
        <end position="280"/>
    </location>
</feature>
<feature type="domain" description="HTH iclR-type" evidence="4">
    <location>
        <begin position="30"/>
        <end position="92"/>
    </location>
</feature>
<dbReference type="InterPro" id="IPR005471">
    <property type="entry name" value="Tscrpt_reg_IclR_N"/>
</dbReference>
<dbReference type="Gene3D" id="3.30.450.40">
    <property type="match status" value="1"/>
</dbReference>
<dbReference type="InterPro" id="IPR050707">
    <property type="entry name" value="HTH_MetabolicPath_Reg"/>
</dbReference>
<dbReference type="InterPro" id="IPR014757">
    <property type="entry name" value="Tscrpt_reg_IclR_C"/>
</dbReference>
<evidence type="ECO:0000313" key="7">
    <source>
        <dbReference type="Proteomes" id="UP000187344"/>
    </source>
</evidence>
<evidence type="ECO:0000256" key="1">
    <source>
        <dbReference type="ARBA" id="ARBA00023015"/>
    </source>
</evidence>
<dbReference type="SUPFAM" id="SSF46785">
    <property type="entry name" value="Winged helix' DNA-binding domain"/>
    <property type="match status" value="1"/>
</dbReference>
<dbReference type="RefSeq" id="WP_083639826.1">
    <property type="nucleotide sequence ID" value="NZ_CALYQA010000001.1"/>
</dbReference>
<dbReference type="PANTHER" id="PTHR30136:SF33">
    <property type="entry name" value="TRANSCRIPTIONAL REGULATORY PROTEIN"/>
    <property type="match status" value="1"/>
</dbReference>
<evidence type="ECO:0000313" key="6">
    <source>
        <dbReference type="EMBL" id="OLY43496.1"/>
    </source>
</evidence>
<reference evidence="6 7" key="1">
    <citation type="submission" date="2016-12" db="EMBL/GenBank/DDBJ databases">
        <title>Comparative genomics of Bartonella apis.</title>
        <authorList>
            <person name="Engel P."/>
        </authorList>
    </citation>
    <scope>NUCLEOTIDE SEQUENCE [LARGE SCALE GENOMIC DNA]</scope>
    <source>
        <strain evidence="6 7">PEB0149</strain>
    </source>
</reference>
<dbReference type="Pfam" id="PF09339">
    <property type="entry name" value="HTH_IclR"/>
    <property type="match status" value="1"/>
</dbReference>
<dbReference type="Gene3D" id="1.10.10.10">
    <property type="entry name" value="Winged helix-like DNA-binding domain superfamily/Winged helix DNA-binding domain"/>
    <property type="match status" value="1"/>
</dbReference>
<dbReference type="SUPFAM" id="SSF55781">
    <property type="entry name" value="GAF domain-like"/>
    <property type="match status" value="1"/>
</dbReference>
<dbReference type="SMART" id="SM00346">
    <property type="entry name" value="HTH_ICLR"/>
    <property type="match status" value="1"/>
</dbReference>
<gene>
    <name evidence="6" type="ORF">PEB0149_009230</name>
</gene>
<dbReference type="GO" id="GO:0045892">
    <property type="term" value="P:negative regulation of DNA-templated transcription"/>
    <property type="evidence" value="ECO:0007669"/>
    <property type="project" value="TreeGrafter"/>
</dbReference>
<proteinExistence type="predicted"/>
<dbReference type="OrthoDB" id="9807558at2"/>
<dbReference type="PROSITE" id="PS51077">
    <property type="entry name" value="HTH_ICLR"/>
    <property type="match status" value="1"/>
</dbReference>
<name>A0A1R0F956_9HYPH</name>
<evidence type="ECO:0000259" key="5">
    <source>
        <dbReference type="PROSITE" id="PS51078"/>
    </source>
</evidence>
<dbReference type="InterPro" id="IPR036388">
    <property type="entry name" value="WH-like_DNA-bd_sf"/>
</dbReference>
<dbReference type="InterPro" id="IPR036390">
    <property type="entry name" value="WH_DNA-bd_sf"/>
</dbReference>
<keyword evidence="1" id="KW-0805">Transcription regulation</keyword>
<dbReference type="GeneID" id="92991926"/>
<dbReference type="PROSITE" id="PS51078">
    <property type="entry name" value="ICLR_ED"/>
    <property type="match status" value="1"/>
</dbReference>
<dbReference type="GO" id="GO:0003677">
    <property type="term" value="F:DNA binding"/>
    <property type="evidence" value="ECO:0007669"/>
    <property type="project" value="UniProtKB-KW"/>
</dbReference>
<dbReference type="AlphaFoldDB" id="A0A1R0F956"/>
<protein>
    <submittedName>
        <fullName evidence="6">Transcriptional regulator, IclR family</fullName>
    </submittedName>
</protein>
<evidence type="ECO:0000259" key="4">
    <source>
        <dbReference type="PROSITE" id="PS51077"/>
    </source>
</evidence>
<evidence type="ECO:0000256" key="3">
    <source>
        <dbReference type="ARBA" id="ARBA00023163"/>
    </source>
</evidence>